<dbReference type="EMBL" id="JANBUL010000010">
    <property type="protein sequence ID" value="KAJ2785555.1"/>
    <property type="molecule type" value="Genomic_DNA"/>
</dbReference>
<gene>
    <name evidence="8" type="ORF">H4R18_000500</name>
</gene>
<keyword evidence="5" id="KW-0249">Electron transport</keyword>
<protein>
    <submittedName>
        <fullName evidence="8">Uncharacterized protein</fullName>
    </submittedName>
</protein>
<evidence type="ECO:0000256" key="6">
    <source>
        <dbReference type="ARBA" id="ARBA00023128"/>
    </source>
</evidence>
<organism evidence="8 9">
    <name type="scientific">Coemansia javaensis</name>
    <dbReference type="NCBI Taxonomy" id="2761396"/>
    <lineage>
        <taxon>Eukaryota</taxon>
        <taxon>Fungi</taxon>
        <taxon>Fungi incertae sedis</taxon>
        <taxon>Zoopagomycota</taxon>
        <taxon>Kickxellomycotina</taxon>
        <taxon>Kickxellomycetes</taxon>
        <taxon>Kickxellales</taxon>
        <taxon>Kickxellaceae</taxon>
        <taxon>Coemansia</taxon>
    </lineage>
</organism>
<accession>A0A9W8HJP5</accession>
<evidence type="ECO:0000256" key="1">
    <source>
        <dbReference type="ARBA" id="ARBA00004443"/>
    </source>
</evidence>
<keyword evidence="6" id="KW-0496">Mitochondrion</keyword>
<evidence type="ECO:0000256" key="3">
    <source>
        <dbReference type="ARBA" id="ARBA00022660"/>
    </source>
</evidence>
<keyword evidence="2" id="KW-0813">Transport</keyword>
<dbReference type="AlphaFoldDB" id="A0A9W8HJP5"/>
<keyword evidence="3" id="KW-0679">Respiratory chain</keyword>
<comment type="subcellular location">
    <subcellularLocation>
        <location evidence="1">Mitochondrion inner membrane</location>
        <topology evidence="1">Peripheral membrane protein</topology>
        <orientation evidence="1">Matrix side</orientation>
    </subcellularLocation>
</comment>
<evidence type="ECO:0000313" key="9">
    <source>
        <dbReference type="Proteomes" id="UP001140217"/>
    </source>
</evidence>
<dbReference type="Proteomes" id="UP001140217">
    <property type="component" value="Unassembled WGS sequence"/>
</dbReference>
<keyword evidence="7" id="KW-0472">Membrane</keyword>
<dbReference type="InterPro" id="IPR039993">
    <property type="entry name" value="NDUFB10"/>
</dbReference>
<name>A0A9W8HJP5_9FUNG</name>
<evidence type="ECO:0000256" key="4">
    <source>
        <dbReference type="ARBA" id="ARBA00022792"/>
    </source>
</evidence>
<evidence type="ECO:0000256" key="7">
    <source>
        <dbReference type="ARBA" id="ARBA00023136"/>
    </source>
</evidence>
<keyword evidence="4" id="KW-0999">Mitochondrion inner membrane</keyword>
<reference evidence="8" key="1">
    <citation type="submission" date="2022-07" db="EMBL/GenBank/DDBJ databases">
        <title>Phylogenomic reconstructions and comparative analyses of Kickxellomycotina fungi.</title>
        <authorList>
            <person name="Reynolds N.K."/>
            <person name="Stajich J.E."/>
            <person name="Barry K."/>
            <person name="Grigoriev I.V."/>
            <person name="Crous P."/>
            <person name="Smith M.E."/>
        </authorList>
    </citation>
    <scope>NUCLEOTIDE SEQUENCE</scope>
    <source>
        <strain evidence="8">NBRC 105414</strain>
    </source>
</reference>
<sequence length="107" mass="12660">MVSRFAYYNGGTRDLPNYNGSKRVHRARGMSLIPLSQDKVPQLYDNRDLLVREQWVKIMKLRIVREKLEECYHSQSVNHMQNCRELVERYLKDLPGARIAGRPPFLK</sequence>
<evidence type="ECO:0000256" key="5">
    <source>
        <dbReference type="ARBA" id="ARBA00022982"/>
    </source>
</evidence>
<dbReference type="PANTHER" id="PTHR13094:SF1">
    <property type="entry name" value="NADH DEHYDROGENASE [UBIQUINONE] 1 BETA SUBCOMPLEX SUBUNIT 10"/>
    <property type="match status" value="1"/>
</dbReference>
<evidence type="ECO:0000256" key="2">
    <source>
        <dbReference type="ARBA" id="ARBA00022448"/>
    </source>
</evidence>
<evidence type="ECO:0000313" key="8">
    <source>
        <dbReference type="EMBL" id="KAJ2785555.1"/>
    </source>
</evidence>
<dbReference type="GO" id="GO:0005743">
    <property type="term" value="C:mitochondrial inner membrane"/>
    <property type="evidence" value="ECO:0007669"/>
    <property type="project" value="UniProtKB-SubCell"/>
</dbReference>
<proteinExistence type="predicted"/>
<dbReference type="OrthoDB" id="10252718at2759"/>
<keyword evidence="9" id="KW-1185">Reference proteome</keyword>
<dbReference type="PANTHER" id="PTHR13094">
    <property type="entry name" value="NADH-UBIQUINONE OXIDOREDUCTASE PDSW SUBUNIT"/>
    <property type="match status" value="1"/>
</dbReference>
<comment type="caution">
    <text evidence="8">The sequence shown here is derived from an EMBL/GenBank/DDBJ whole genome shotgun (WGS) entry which is preliminary data.</text>
</comment>